<feature type="domain" description="CoA-binding" evidence="1">
    <location>
        <begin position="14"/>
        <end position="111"/>
    </location>
</feature>
<dbReference type="InterPro" id="IPR003781">
    <property type="entry name" value="CoA-bd"/>
</dbReference>
<dbReference type="AlphaFoldDB" id="A0A1I4QY65"/>
<dbReference type="RefSeq" id="WP_101287450.1">
    <property type="nucleotide sequence ID" value="NZ_FOUQ01000001.1"/>
</dbReference>
<comment type="caution">
    <text evidence="2">The sequence shown here is derived from an EMBL/GenBank/DDBJ whole genome shotgun (WGS) entry which is preliminary data.</text>
</comment>
<dbReference type="EMBL" id="PJNW01000002">
    <property type="protein sequence ID" value="PKR90357.1"/>
    <property type="molecule type" value="Genomic_DNA"/>
</dbReference>
<accession>A0A1I4QY65</accession>
<keyword evidence="3" id="KW-1185">Reference proteome</keyword>
<dbReference type="PANTHER" id="PTHR33303:SF2">
    <property type="entry name" value="COA-BINDING DOMAIN-CONTAINING PROTEIN"/>
    <property type="match status" value="1"/>
</dbReference>
<dbReference type="SMART" id="SM00881">
    <property type="entry name" value="CoA_binding"/>
    <property type="match status" value="1"/>
</dbReference>
<dbReference type="OrthoDB" id="9804695at2"/>
<dbReference type="PANTHER" id="PTHR33303">
    <property type="entry name" value="CYTOPLASMIC PROTEIN-RELATED"/>
    <property type="match status" value="1"/>
</dbReference>
<sequence>MAMDGKTDDDITRILEETRTIAVVGASQNPSRAVYGVMGFLIGRGYEVYPINPGLAGKELQGRMVYASLADVPAEIDMVDVFRNSEAAGDTIDEALALPVPPKTIWLQLGVINEAGFARAEAKGVKVVMDRCPAIEAPRLGV</sequence>
<evidence type="ECO:0000313" key="3">
    <source>
        <dbReference type="Proteomes" id="UP000233491"/>
    </source>
</evidence>
<reference evidence="2 3" key="1">
    <citation type="submission" date="2017-12" db="EMBL/GenBank/DDBJ databases">
        <title>Anaerobic carbon monoxide metabolism by Pleomorphomonas carboxyditropha sp. nov., a new mesophilic hydrogenogenic carboxidotroph.</title>
        <authorList>
            <person name="Esquivel-Elizondo S."/>
            <person name="Krajmalnik-Brown R."/>
        </authorList>
    </citation>
    <scope>NUCLEOTIDE SEQUENCE [LARGE SCALE GENOMIC DNA]</scope>
    <source>
        <strain evidence="2 3">R5-392</strain>
    </source>
</reference>
<dbReference type="Gene3D" id="3.40.50.720">
    <property type="entry name" value="NAD(P)-binding Rossmann-like Domain"/>
    <property type="match status" value="1"/>
</dbReference>
<dbReference type="Proteomes" id="UP000233491">
    <property type="component" value="Unassembled WGS sequence"/>
</dbReference>
<evidence type="ECO:0000313" key="2">
    <source>
        <dbReference type="EMBL" id="PKR90357.1"/>
    </source>
</evidence>
<dbReference type="Pfam" id="PF13380">
    <property type="entry name" value="CoA_binding_2"/>
    <property type="match status" value="1"/>
</dbReference>
<gene>
    <name evidence="2" type="ORF">CXZ10_02970</name>
</gene>
<organism evidence="2 3">
    <name type="scientific">Pleomorphomonas diazotrophica</name>
    <dbReference type="NCBI Taxonomy" id="1166257"/>
    <lineage>
        <taxon>Bacteria</taxon>
        <taxon>Pseudomonadati</taxon>
        <taxon>Pseudomonadota</taxon>
        <taxon>Alphaproteobacteria</taxon>
        <taxon>Hyphomicrobiales</taxon>
        <taxon>Pleomorphomonadaceae</taxon>
        <taxon>Pleomorphomonas</taxon>
    </lineage>
</organism>
<proteinExistence type="predicted"/>
<dbReference type="SUPFAM" id="SSF51735">
    <property type="entry name" value="NAD(P)-binding Rossmann-fold domains"/>
    <property type="match status" value="1"/>
</dbReference>
<name>A0A1I4QY65_9HYPH</name>
<dbReference type="InterPro" id="IPR036291">
    <property type="entry name" value="NAD(P)-bd_dom_sf"/>
</dbReference>
<protein>
    <submittedName>
        <fullName evidence="2">CoA-binding protein</fullName>
    </submittedName>
</protein>
<evidence type="ECO:0000259" key="1">
    <source>
        <dbReference type="SMART" id="SM00881"/>
    </source>
</evidence>